<keyword evidence="3 8" id="KW-0808">Transferase</keyword>
<name>A0A1H8MKT0_9PROT</name>
<evidence type="ECO:0000256" key="3">
    <source>
        <dbReference type="ARBA" id="ARBA00022679"/>
    </source>
</evidence>
<evidence type="ECO:0000256" key="2">
    <source>
        <dbReference type="ARBA" id="ARBA00022516"/>
    </source>
</evidence>
<dbReference type="GO" id="GO:0003841">
    <property type="term" value="F:1-acylglycerol-3-phosphate O-acyltransferase activity"/>
    <property type="evidence" value="ECO:0007669"/>
    <property type="project" value="TreeGrafter"/>
</dbReference>
<evidence type="ECO:0000313" key="9">
    <source>
        <dbReference type="Proteomes" id="UP000198814"/>
    </source>
</evidence>
<evidence type="ECO:0000313" key="8">
    <source>
        <dbReference type="EMBL" id="SEO18022.1"/>
    </source>
</evidence>
<reference evidence="9" key="1">
    <citation type="submission" date="2016-10" db="EMBL/GenBank/DDBJ databases">
        <authorList>
            <person name="Varghese N."/>
            <person name="Submissions S."/>
        </authorList>
    </citation>
    <scope>NUCLEOTIDE SEQUENCE [LARGE SCALE GENOMIC DNA]</scope>
    <source>
        <strain evidence="9">Nm76</strain>
    </source>
</reference>
<dbReference type="EMBL" id="FODO01000005">
    <property type="protein sequence ID" value="SEO18022.1"/>
    <property type="molecule type" value="Genomic_DNA"/>
</dbReference>
<comment type="pathway">
    <text evidence="1">Lipid metabolism.</text>
</comment>
<keyword evidence="5 8" id="KW-0012">Acyltransferase</keyword>
<dbReference type="SMART" id="SM00563">
    <property type="entry name" value="PlsC"/>
    <property type="match status" value="1"/>
</dbReference>
<keyword evidence="6" id="KW-0812">Transmembrane</keyword>
<dbReference type="Pfam" id="PF01553">
    <property type="entry name" value="Acyltransferase"/>
    <property type="match status" value="1"/>
</dbReference>
<feature type="transmembrane region" description="Helical" evidence="6">
    <location>
        <begin position="12"/>
        <end position="34"/>
    </location>
</feature>
<keyword evidence="6" id="KW-1133">Transmembrane helix</keyword>
<evidence type="ECO:0000259" key="7">
    <source>
        <dbReference type="SMART" id="SM00563"/>
    </source>
</evidence>
<keyword evidence="2" id="KW-0444">Lipid biosynthesis</keyword>
<protein>
    <submittedName>
        <fullName evidence="8">Lyso-ornithine lipid acyltransferase</fullName>
    </submittedName>
</protein>
<dbReference type="CDD" id="cd07989">
    <property type="entry name" value="LPLAT_AGPAT-like"/>
    <property type="match status" value="1"/>
</dbReference>
<evidence type="ECO:0000256" key="4">
    <source>
        <dbReference type="ARBA" id="ARBA00023098"/>
    </source>
</evidence>
<evidence type="ECO:0000256" key="5">
    <source>
        <dbReference type="ARBA" id="ARBA00023315"/>
    </source>
</evidence>
<keyword evidence="4" id="KW-0443">Lipid metabolism</keyword>
<evidence type="ECO:0000256" key="1">
    <source>
        <dbReference type="ARBA" id="ARBA00005189"/>
    </source>
</evidence>
<dbReference type="STRING" id="42354.SAMN05216333_105133"/>
<dbReference type="InterPro" id="IPR002123">
    <property type="entry name" value="Plipid/glycerol_acylTrfase"/>
</dbReference>
<dbReference type="SUPFAM" id="SSF69593">
    <property type="entry name" value="Glycerol-3-phosphate (1)-acyltransferase"/>
    <property type="match status" value="1"/>
</dbReference>
<accession>A0A1H8MKT0</accession>
<dbReference type="RefSeq" id="WP_090316722.1">
    <property type="nucleotide sequence ID" value="NZ_FNOE01000005.1"/>
</dbReference>
<keyword evidence="6" id="KW-0472">Membrane</keyword>
<evidence type="ECO:0000256" key="6">
    <source>
        <dbReference type="SAM" id="Phobius"/>
    </source>
</evidence>
<keyword evidence="9" id="KW-1185">Reference proteome</keyword>
<proteinExistence type="predicted"/>
<dbReference type="AlphaFoldDB" id="A0A1H8MKT0"/>
<dbReference type="PANTHER" id="PTHR10434">
    <property type="entry name" value="1-ACYL-SN-GLYCEROL-3-PHOSPHATE ACYLTRANSFERASE"/>
    <property type="match status" value="1"/>
</dbReference>
<dbReference type="GO" id="GO:0006654">
    <property type="term" value="P:phosphatidic acid biosynthetic process"/>
    <property type="evidence" value="ECO:0007669"/>
    <property type="project" value="TreeGrafter"/>
</dbReference>
<dbReference type="Proteomes" id="UP000198814">
    <property type="component" value="Unassembled WGS sequence"/>
</dbReference>
<sequence>MQKNTPLLLRIIRLIHLLLHVISGLLQSIVYPYFPLSIQRTMMQRWATGLLSTLAIRLHCHGKLPTTDMPRVLFAANHVSWLDVCVLMAACPTRFVAKAEISRWPVLGLLSRNAGTLFIERAKRSDTLRINQQISDVLDKGERVTIFPEGTTTDGTQINHFHASLLQAAVTADAMLYPVAIGYRNNLGGICKEAAYIDPSLVLSLQKILSLTSIDVELTFDSPIPCGMKNRRELARLSEQAVANALSLPIAHKESEKLSDLPAG</sequence>
<dbReference type="PANTHER" id="PTHR10434:SF64">
    <property type="entry name" value="1-ACYL-SN-GLYCEROL-3-PHOSPHATE ACYLTRANSFERASE-RELATED"/>
    <property type="match status" value="1"/>
</dbReference>
<gene>
    <name evidence="8" type="ORF">SAMN05216333_105133</name>
</gene>
<dbReference type="OrthoDB" id="9806880at2"/>
<organism evidence="8 9">
    <name type="scientific">Nitrosomonas oligotropha</name>
    <dbReference type="NCBI Taxonomy" id="42354"/>
    <lineage>
        <taxon>Bacteria</taxon>
        <taxon>Pseudomonadati</taxon>
        <taxon>Pseudomonadota</taxon>
        <taxon>Betaproteobacteria</taxon>
        <taxon>Nitrosomonadales</taxon>
        <taxon>Nitrosomonadaceae</taxon>
        <taxon>Nitrosomonas</taxon>
    </lineage>
</organism>
<feature type="domain" description="Phospholipid/glycerol acyltransferase" evidence="7">
    <location>
        <begin position="72"/>
        <end position="184"/>
    </location>
</feature>